<protein>
    <submittedName>
        <fullName evidence="3">HlyD family secretion protein</fullName>
    </submittedName>
</protein>
<dbReference type="Gene3D" id="1.10.287.470">
    <property type="entry name" value="Helix hairpin bin"/>
    <property type="match status" value="1"/>
</dbReference>
<sequence>MKKSVKIGILILLVFISGAAMYYYNNLPLEVDAERVEKMTLVSDFKENAKIVPQDRYSVSAPYDGRVKTVVKAGDRVQRGQLIAVLDDSDLRYSVRQINGQISSLSGQRAMASPEIFQSQVESLNIGIEMAKTDIQRLEQDYQRYSSLYESGAIPKIELEGIEKALEDANSGLLLREKELELIYETSREKSGTDAFYSGQRQALLAQRDSLNDRIAKSNVYAPASGIVTQVYVNEGGVASSMSPMLDISATEKVVARADILVRDAAALAIGDKVTVIQKIRNDENNYEGRISSISSYAKTSISPLGLEEQRVEVDIEFERAGELFIGYDLDIVIETLRLENIIALPKLSTFRENGEYYVWKIEGDILVKQQIKVGYESDFEMEIISGLEEGDIIITDPNNTSLEEGKKVSYEL</sequence>
<name>A0ABS4KHX1_9FIRM</name>
<accession>A0ABS4KHX1</accession>
<feature type="coiled-coil region" evidence="1">
    <location>
        <begin position="121"/>
        <end position="148"/>
    </location>
</feature>
<reference evidence="3 4" key="1">
    <citation type="submission" date="2021-03" db="EMBL/GenBank/DDBJ databases">
        <title>Genomic Encyclopedia of Type Strains, Phase IV (KMG-IV): sequencing the most valuable type-strain genomes for metagenomic binning, comparative biology and taxonomic classification.</title>
        <authorList>
            <person name="Goeker M."/>
        </authorList>
    </citation>
    <scope>NUCLEOTIDE SEQUENCE [LARGE SCALE GENOMIC DNA]</scope>
    <source>
        <strain evidence="3 4">DSM 27512</strain>
    </source>
</reference>
<evidence type="ECO:0000256" key="1">
    <source>
        <dbReference type="SAM" id="Coils"/>
    </source>
</evidence>
<dbReference type="PANTHER" id="PTHR30469:SF33">
    <property type="entry name" value="SLR1207 PROTEIN"/>
    <property type="match status" value="1"/>
</dbReference>
<dbReference type="Gene3D" id="2.40.50.100">
    <property type="match status" value="1"/>
</dbReference>
<feature type="transmembrane region" description="Helical" evidence="2">
    <location>
        <begin position="7"/>
        <end position="24"/>
    </location>
</feature>
<dbReference type="Gene3D" id="2.40.420.20">
    <property type="match status" value="1"/>
</dbReference>
<gene>
    <name evidence="3" type="ORF">J2Z35_001172</name>
</gene>
<keyword evidence="2" id="KW-0472">Membrane</keyword>
<keyword evidence="1" id="KW-0175">Coiled coil</keyword>
<comment type="caution">
    <text evidence="3">The sequence shown here is derived from an EMBL/GenBank/DDBJ whole genome shotgun (WGS) entry which is preliminary data.</text>
</comment>
<proteinExistence type="predicted"/>
<dbReference type="PANTHER" id="PTHR30469">
    <property type="entry name" value="MULTIDRUG RESISTANCE PROTEIN MDTA"/>
    <property type="match status" value="1"/>
</dbReference>
<dbReference type="EMBL" id="JAGGLI010000010">
    <property type="protein sequence ID" value="MBP2027378.1"/>
    <property type="molecule type" value="Genomic_DNA"/>
</dbReference>
<evidence type="ECO:0000313" key="3">
    <source>
        <dbReference type="EMBL" id="MBP2027378.1"/>
    </source>
</evidence>
<dbReference type="Proteomes" id="UP001314903">
    <property type="component" value="Unassembled WGS sequence"/>
</dbReference>
<keyword evidence="4" id="KW-1185">Reference proteome</keyword>
<keyword evidence="2" id="KW-1133">Transmembrane helix</keyword>
<organism evidence="3 4">
    <name type="scientific">Acetoanaerobium pronyense</name>
    <dbReference type="NCBI Taxonomy" id="1482736"/>
    <lineage>
        <taxon>Bacteria</taxon>
        <taxon>Bacillati</taxon>
        <taxon>Bacillota</taxon>
        <taxon>Clostridia</taxon>
        <taxon>Peptostreptococcales</taxon>
        <taxon>Filifactoraceae</taxon>
        <taxon>Acetoanaerobium</taxon>
    </lineage>
</organism>
<keyword evidence="2" id="KW-0812">Transmembrane</keyword>
<evidence type="ECO:0000313" key="4">
    <source>
        <dbReference type="Proteomes" id="UP001314903"/>
    </source>
</evidence>
<dbReference type="Gene3D" id="2.40.30.170">
    <property type="match status" value="1"/>
</dbReference>
<evidence type="ECO:0000256" key="2">
    <source>
        <dbReference type="SAM" id="Phobius"/>
    </source>
</evidence>
<dbReference type="RefSeq" id="WP_209660419.1">
    <property type="nucleotide sequence ID" value="NZ_JAGGLI010000010.1"/>
</dbReference>